<organism evidence="1 2">
    <name type="scientific">Arthrobacter wenxiniae</name>
    <dbReference type="NCBI Taxonomy" id="2713570"/>
    <lineage>
        <taxon>Bacteria</taxon>
        <taxon>Bacillati</taxon>
        <taxon>Actinomycetota</taxon>
        <taxon>Actinomycetes</taxon>
        <taxon>Micrococcales</taxon>
        <taxon>Micrococcaceae</taxon>
        <taxon>Arthrobacter</taxon>
    </lineage>
</organism>
<keyword evidence="2" id="KW-1185">Reference proteome</keyword>
<reference evidence="1 2" key="1">
    <citation type="submission" date="2020-02" db="EMBL/GenBank/DDBJ databases">
        <title>Genome sequence of strain AETb3-4.</title>
        <authorList>
            <person name="Gao J."/>
            <person name="Zhang X."/>
        </authorList>
    </citation>
    <scope>NUCLEOTIDE SEQUENCE [LARGE SCALE GENOMIC DNA]</scope>
    <source>
        <strain evidence="1 2">AETb3-4</strain>
    </source>
</reference>
<comment type="caution">
    <text evidence="1">The sequence shown here is derived from an EMBL/GenBank/DDBJ whole genome shotgun (WGS) entry which is preliminary data.</text>
</comment>
<dbReference type="EMBL" id="JAAMFM010000003">
    <property type="protein sequence ID" value="NVM94019.1"/>
    <property type="molecule type" value="Genomic_DNA"/>
</dbReference>
<dbReference type="Proteomes" id="UP000543556">
    <property type="component" value="Unassembled WGS sequence"/>
</dbReference>
<accession>A0A7Y7IEH5</accession>
<evidence type="ECO:0000313" key="1">
    <source>
        <dbReference type="EMBL" id="NVM94019.1"/>
    </source>
</evidence>
<sequence>MQQPKYSSQARPDPIGQALHVTIHRTATDPPVEENAAVIALAATYGDAVEFEESNSPITAEAG</sequence>
<name>A0A7Y7IEH5_9MICC</name>
<gene>
    <name evidence="1" type="ORF">G6034_03660</name>
</gene>
<protein>
    <submittedName>
        <fullName evidence="1">Uncharacterized protein</fullName>
    </submittedName>
</protein>
<dbReference type="RefSeq" id="WP_176633748.1">
    <property type="nucleotide sequence ID" value="NZ_JAAMFM010000003.1"/>
</dbReference>
<proteinExistence type="predicted"/>
<dbReference type="AlphaFoldDB" id="A0A7Y7IEH5"/>
<evidence type="ECO:0000313" key="2">
    <source>
        <dbReference type="Proteomes" id="UP000543556"/>
    </source>
</evidence>